<dbReference type="Proteomes" id="UP001480595">
    <property type="component" value="Unassembled WGS sequence"/>
</dbReference>
<keyword evidence="3" id="KW-1185">Reference proteome</keyword>
<evidence type="ECO:0000256" key="1">
    <source>
        <dbReference type="SAM" id="MobiDB-lite"/>
    </source>
</evidence>
<name>A0ABR1W6Z1_9PEZI</name>
<feature type="region of interest" description="Disordered" evidence="1">
    <location>
        <begin position="278"/>
        <end position="324"/>
    </location>
</feature>
<gene>
    <name evidence="2" type="ORF">PG994_003048</name>
</gene>
<sequence>MAAYESYCDYWHGYDPHRPYADEHYKRMIRRYKIEITDALDKSLDGDFNLTEYLIKENYPQWHVILEGILSLPGETEDWQKHDPNELFDDAVEAMALVPQALSRAKLNSQTEKRRWMPVLLKHLDQLRRAPWLRLRGNDHLLDHLDAMSEFRRKNWPGKLIGNKEFDEIFAQFIQLGKNSPPTDRDEGRTLVHGSVHSVLDAARALLISLDTINIPLESLVNEETRPPCVDNPVSNPLFLSGTEKRPGAIALKAYLGGSHNESESQYPLDGSRSYSGEKRDFGVFSDPKLGTSEDGHTKRQAVGDGGSAGIKKKTGGADKSQGDYYNYTWEDADQEIEDLLLLAEGRELPPKHPGSVTPVLDIPSDYKSTILPKMQAWDWPREAVQARCPDQMTADLEELEKEMTLQRDYIVQTCAEGRFTYSNLKTLKCTAFVLRYMRAMYIRLLMMGRPTDDLLQARADRLADWTLHEEVWNHANAYSLSRTKPNFKNRPRLEREIRKRTAKIEDWRNQILALHKAMAKKETGKAAEAEANLDTLAKSPVAAAVQDNVNTEEEDNDIYTRMAEIPELVLSPSRYAVCMRNSTCESTSGSSGLKHEYHMEDGKWVRGELKKSQKLPKKFTVFAGGWASWDKDLPQEEGLRQAAVHDHPHFLAGSAGAAA</sequence>
<proteinExistence type="predicted"/>
<accession>A0ABR1W6Z1</accession>
<protein>
    <submittedName>
        <fullName evidence="2">Uncharacterized protein</fullName>
    </submittedName>
</protein>
<reference evidence="2 3" key="1">
    <citation type="submission" date="2023-01" db="EMBL/GenBank/DDBJ databases">
        <title>Analysis of 21 Apiospora genomes using comparative genomics revels a genus with tremendous synthesis potential of carbohydrate active enzymes and secondary metabolites.</title>
        <authorList>
            <person name="Sorensen T."/>
        </authorList>
    </citation>
    <scope>NUCLEOTIDE SEQUENCE [LARGE SCALE GENOMIC DNA]</scope>
    <source>
        <strain evidence="2 3">CBS 135458</strain>
    </source>
</reference>
<evidence type="ECO:0000313" key="2">
    <source>
        <dbReference type="EMBL" id="KAK8079241.1"/>
    </source>
</evidence>
<dbReference type="EMBL" id="JAQQWL010000003">
    <property type="protein sequence ID" value="KAK8079241.1"/>
    <property type="molecule type" value="Genomic_DNA"/>
</dbReference>
<dbReference type="GeneID" id="92087520"/>
<comment type="caution">
    <text evidence="2">The sequence shown here is derived from an EMBL/GenBank/DDBJ whole genome shotgun (WGS) entry which is preliminary data.</text>
</comment>
<organism evidence="2 3">
    <name type="scientific">Apiospora phragmitis</name>
    <dbReference type="NCBI Taxonomy" id="2905665"/>
    <lineage>
        <taxon>Eukaryota</taxon>
        <taxon>Fungi</taxon>
        <taxon>Dikarya</taxon>
        <taxon>Ascomycota</taxon>
        <taxon>Pezizomycotina</taxon>
        <taxon>Sordariomycetes</taxon>
        <taxon>Xylariomycetidae</taxon>
        <taxon>Amphisphaeriales</taxon>
        <taxon>Apiosporaceae</taxon>
        <taxon>Apiospora</taxon>
    </lineage>
</organism>
<dbReference type="RefSeq" id="XP_066720312.1">
    <property type="nucleotide sequence ID" value="XM_066854457.1"/>
</dbReference>
<evidence type="ECO:0000313" key="3">
    <source>
        <dbReference type="Proteomes" id="UP001480595"/>
    </source>
</evidence>